<name>A0A818S1V0_9BILA</name>
<evidence type="ECO:0000313" key="5">
    <source>
        <dbReference type="EMBL" id="CAF3663017.1"/>
    </source>
</evidence>
<feature type="compositionally biased region" description="Polar residues" evidence="2">
    <location>
        <begin position="46"/>
        <end position="58"/>
    </location>
</feature>
<evidence type="ECO:0000256" key="1">
    <source>
        <dbReference type="PIRSR" id="PIRSR613078-2"/>
    </source>
</evidence>
<dbReference type="InterPro" id="IPR013078">
    <property type="entry name" value="His_Pase_superF_clade-1"/>
</dbReference>
<dbReference type="OrthoDB" id="414418at2759"/>
<feature type="region of interest" description="Disordered" evidence="2">
    <location>
        <begin position="143"/>
        <end position="167"/>
    </location>
</feature>
<feature type="compositionally biased region" description="Acidic residues" evidence="2">
    <location>
        <begin position="155"/>
        <end position="165"/>
    </location>
</feature>
<dbReference type="Proteomes" id="UP000663891">
    <property type="component" value="Unassembled WGS sequence"/>
</dbReference>
<dbReference type="Proteomes" id="UP000663844">
    <property type="component" value="Unassembled WGS sequence"/>
</dbReference>
<dbReference type="EMBL" id="CAJOAZ010000499">
    <property type="protein sequence ID" value="CAF3663017.1"/>
    <property type="molecule type" value="Genomic_DNA"/>
</dbReference>
<dbReference type="Gene3D" id="3.40.50.1240">
    <property type="entry name" value="Phosphoglycerate mutase-like"/>
    <property type="match status" value="1"/>
</dbReference>
<dbReference type="CDD" id="cd07067">
    <property type="entry name" value="HP_PGM_like"/>
    <property type="match status" value="1"/>
</dbReference>
<protein>
    <submittedName>
        <fullName evidence="5">Uncharacterized protein</fullName>
    </submittedName>
</protein>
<comment type="caution">
    <text evidence="5">The sequence shown here is derived from an EMBL/GenBank/DDBJ whole genome shotgun (WGS) entry which is preliminary data.</text>
</comment>
<dbReference type="Pfam" id="PF00300">
    <property type="entry name" value="His_Phos_1"/>
    <property type="match status" value="1"/>
</dbReference>
<dbReference type="SUPFAM" id="SSF53254">
    <property type="entry name" value="Phosphoglycerate mutase-like"/>
    <property type="match status" value="1"/>
</dbReference>
<evidence type="ECO:0000313" key="3">
    <source>
        <dbReference type="EMBL" id="CAF0979524.1"/>
    </source>
</evidence>
<evidence type="ECO:0000256" key="2">
    <source>
        <dbReference type="SAM" id="MobiDB-lite"/>
    </source>
</evidence>
<dbReference type="Proteomes" id="UP000663881">
    <property type="component" value="Unassembled WGS sequence"/>
</dbReference>
<sequence>MVDNLSEMMQREWNLVNSDANDHNGNSNINHTWHSRPLSRKISDHNGNNTMQHPQTRNDFNDIPPRSSLRTPKPLSNRWSLETAYDTDGAIGLSRQSSKHHHNSSNNYEYLVSPRLPVRRHMTQTPKPTSTIPGQHRVLQKVQLTNTSSPLPIYNEDDRDEDSNYDNDARRRHIRLSRRAHQSTTGTSNHATRVNHSAALVQRNGPLAASPTLKSLRIIFMRHSERANQALGPDWFNKAFRTNTYKPYDINLPDYLPKRRSDQAYEYDAPLTVRGLKIARLTGRAMMNSGLVADVCLSSTALRCVQTCERILTGMDRRDRIPIRIEPGLFECPHLNHKITDSFMTKKEFMENRYNIKHEYKALIPRVHVPETLDDYFDRSVAVMRGIINRYGHHGGTVLIVTHAPGLLALTDAIKGLRPNVDTFYRTVSTYSPLATCIAEYDGSKWKYTERPFNFIPTDQ</sequence>
<reference evidence="5" key="1">
    <citation type="submission" date="2021-02" db="EMBL/GenBank/DDBJ databases">
        <authorList>
            <person name="Nowell W R."/>
        </authorList>
    </citation>
    <scope>NUCLEOTIDE SEQUENCE</scope>
</reference>
<dbReference type="PANTHER" id="PTHR16469">
    <property type="entry name" value="UBIQUITIN-ASSOCIATED AND SH3 DOMAIN-CONTAINING BA-RELATED"/>
    <property type="match status" value="1"/>
</dbReference>
<evidence type="ECO:0000313" key="6">
    <source>
        <dbReference type="Proteomes" id="UP000663844"/>
    </source>
</evidence>
<gene>
    <name evidence="4" type="ORF">OKA104_LOCUS9514</name>
    <name evidence="5" type="ORF">OXD698_LOCUS9725</name>
    <name evidence="3" type="ORF">VCS650_LOCUS13588</name>
</gene>
<evidence type="ECO:0000313" key="4">
    <source>
        <dbReference type="EMBL" id="CAF3656653.1"/>
    </source>
</evidence>
<feature type="region of interest" description="Disordered" evidence="2">
    <location>
        <begin position="46"/>
        <end position="74"/>
    </location>
</feature>
<feature type="binding site" evidence="1">
    <location>
        <position position="303"/>
    </location>
    <ligand>
        <name>substrate</name>
    </ligand>
</feature>
<dbReference type="EMBL" id="CAJNON010000110">
    <property type="protein sequence ID" value="CAF0979524.1"/>
    <property type="molecule type" value="Genomic_DNA"/>
</dbReference>
<dbReference type="PANTHER" id="PTHR16469:SF27">
    <property type="entry name" value="UBIQUITIN-ASSOCIATED AND SH3 DOMAIN-CONTAINING BA-RELATED"/>
    <property type="match status" value="1"/>
</dbReference>
<organism evidence="5 6">
    <name type="scientific">Adineta steineri</name>
    <dbReference type="NCBI Taxonomy" id="433720"/>
    <lineage>
        <taxon>Eukaryota</taxon>
        <taxon>Metazoa</taxon>
        <taxon>Spiralia</taxon>
        <taxon>Gnathifera</taxon>
        <taxon>Rotifera</taxon>
        <taxon>Eurotatoria</taxon>
        <taxon>Bdelloidea</taxon>
        <taxon>Adinetida</taxon>
        <taxon>Adinetidae</taxon>
        <taxon>Adineta</taxon>
    </lineage>
</organism>
<dbReference type="InterPro" id="IPR029033">
    <property type="entry name" value="His_PPase_superfam"/>
</dbReference>
<dbReference type="InterPro" id="IPR051710">
    <property type="entry name" value="Phosphatase_SH3-domain"/>
</dbReference>
<dbReference type="AlphaFoldDB" id="A0A818S1V0"/>
<proteinExistence type="predicted"/>
<dbReference type="EMBL" id="CAJOAY010000405">
    <property type="protein sequence ID" value="CAF3656653.1"/>
    <property type="molecule type" value="Genomic_DNA"/>
</dbReference>
<accession>A0A818S1V0</accession>